<comment type="caution">
    <text evidence="1">The sequence shown here is derived from an EMBL/GenBank/DDBJ whole genome shotgun (WGS) entry which is preliminary data.</text>
</comment>
<dbReference type="EMBL" id="LANO01000001">
    <property type="protein sequence ID" value="KJV54280.1"/>
    <property type="molecule type" value="Genomic_DNA"/>
</dbReference>
<gene>
    <name evidence="1" type="ORF">OTSGILL_0159</name>
</gene>
<dbReference type="AlphaFoldDB" id="A0A0F3MEV3"/>
<organism evidence="1 2">
    <name type="scientific">Orientia tsutsugamushi str. Gilliam</name>
    <dbReference type="NCBI Taxonomy" id="1359184"/>
    <lineage>
        <taxon>Bacteria</taxon>
        <taxon>Pseudomonadati</taxon>
        <taxon>Pseudomonadota</taxon>
        <taxon>Alphaproteobacteria</taxon>
        <taxon>Rickettsiales</taxon>
        <taxon>Rickettsiaceae</taxon>
        <taxon>Rickettsieae</taxon>
        <taxon>Orientia</taxon>
    </lineage>
</organism>
<accession>A0A0F3MEV3</accession>
<dbReference type="Proteomes" id="UP000033769">
    <property type="component" value="Unassembled WGS sequence"/>
</dbReference>
<evidence type="ECO:0000313" key="2">
    <source>
        <dbReference type="Proteomes" id="UP000033769"/>
    </source>
</evidence>
<dbReference type="PATRIC" id="fig|1359184.3.peg.175"/>
<sequence>MYNYNKKQLTFDRWWQKNKVNAVAYLDLINEIAMHKTTVDLHMIVLANKKCETFLNKVS</sequence>
<name>A0A0F3MEV3_ORITS</name>
<protein>
    <submittedName>
        <fullName evidence="1">NAD-glutamate dehydrogenase domain protein</fullName>
    </submittedName>
</protein>
<reference evidence="1 2" key="1">
    <citation type="submission" date="2015-02" db="EMBL/GenBank/DDBJ databases">
        <title>Genome Sequencing of Rickettsiales.</title>
        <authorList>
            <person name="Daugherty S.C."/>
            <person name="Su Q."/>
            <person name="Abolude K."/>
            <person name="Beier-Sexton M."/>
            <person name="Carlyon J.A."/>
            <person name="Carter R."/>
            <person name="Day N.P."/>
            <person name="Dumler S.J."/>
            <person name="Dyachenko V."/>
            <person name="Godinez A."/>
            <person name="Kurtti T.J."/>
            <person name="Lichay M."/>
            <person name="Mullins K.E."/>
            <person name="Ott S."/>
            <person name="Pappas-Brown V."/>
            <person name="Paris D.H."/>
            <person name="Patel P."/>
            <person name="Richards A.L."/>
            <person name="Sadzewicz L."/>
            <person name="Sears K."/>
            <person name="Seidman D."/>
            <person name="Sengamalay N."/>
            <person name="Stenos J."/>
            <person name="Tallon L.J."/>
            <person name="Vincent G."/>
            <person name="Fraser C.M."/>
            <person name="Munderloh U."/>
            <person name="Dunning-Hotopp J.C."/>
        </authorList>
    </citation>
    <scope>NUCLEOTIDE SEQUENCE [LARGE SCALE GENOMIC DNA]</scope>
    <source>
        <strain evidence="1 2">Gilliam</strain>
    </source>
</reference>
<proteinExistence type="predicted"/>
<evidence type="ECO:0000313" key="1">
    <source>
        <dbReference type="EMBL" id="KJV54280.1"/>
    </source>
</evidence>